<dbReference type="EC" id="2.5.1.19" evidence="15"/>
<keyword evidence="18" id="KW-1185">Reference proteome</keyword>
<feature type="active site" description="Proton acceptor" evidence="15">
    <location>
        <position position="639"/>
    </location>
</feature>
<keyword evidence="8 15" id="KW-0028">Amino-acid biosynthesis</keyword>
<dbReference type="InterPro" id="IPR036291">
    <property type="entry name" value="NAD(P)-bd_dom_sf"/>
</dbReference>
<keyword evidence="12 15" id="KW-0057">Aromatic amino acid biosynthesis</keyword>
<dbReference type="PANTHER" id="PTHR21090:SF5">
    <property type="entry name" value="PENTAFUNCTIONAL AROM POLYPEPTIDE"/>
    <property type="match status" value="1"/>
</dbReference>
<dbReference type="SUPFAM" id="SSF51735">
    <property type="entry name" value="NAD(P)-binding Rossmann-fold domains"/>
    <property type="match status" value="1"/>
</dbReference>
<keyword evidence="7" id="KW-0827">Tyrosine biosynthesis</keyword>
<dbReference type="NCBIfam" id="NF011381">
    <property type="entry name" value="PRK14806.1"/>
    <property type="match status" value="1"/>
</dbReference>
<dbReference type="NCBIfam" id="TIGR01356">
    <property type="entry name" value="aroA"/>
    <property type="match status" value="1"/>
</dbReference>
<dbReference type="Pfam" id="PF02153">
    <property type="entry name" value="PDH_N"/>
    <property type="match status" value="1"/>
</dbReference>
<dbReference type="InterPro" id="IPR023193">
    <property type="entry name" value="EPSP_synthase_CS"/>
</dbReference>
<comment type="subunit">
    <text evidence="15">Monomer.</text>
</comment>
<evidence type="ECO:0000256" key="8">
    <source>
        <dbReference type="ARBA" id="ARBA00022605"/>
    </source>
</evidence>
<dbReference type="Gene3D" id="1.10.3660.10">
    <property type="entry name" value="6-phosphogluconate dehydrogenase C-terminal like domain"/>
    <property type="match status" value="1"/>
</dbReference>
<dbReference type="InterPro" id="IPR013792">
    <property type="entry name" value="RNA3'P_cycl/enolpyr_Trfase_a/b"/>
</dbReference>
<dbReference type="STRING" id="1945520.A1019T_01225"/>
<evidence type="ECO:0000256" key="14">
    <source>
        <dbReference type="ARBA" id="ARBA00049260"/>
    </source>
</evidence>
<dbReference type="PROSITE" id="PS00104">
    <property type="entry name" value="EPSP_SYNTHASE_1"/>
    <property type="match status" value="1"/>
</dbReference>
<protein>
    <recommendedName>
        <fullName evidence="15">3-phosphoshikimate 1-carboxyvinyltransferase</fullName>
        <ecNumber evidence="15">2.5.1.19</ecNumber>
    </recommendedName>
    <alternativeName>
        <fullName evidence="15">5-enolpyruvylshikimate-3-phosphate synthase</fullName>
        <shortName evidence="15">EPSP synthase</shortName>
        <shortName evidence="15">EPSPS</shortName>
    </alternativeName>
</protein>
<evidence type="ECO:0000256" key="5">
    <source>
        <dbReference type="ARBA" id="ARBA00009948"/>
    </source>
</evidence>
<dbReference type="Gene3D" id="3.40.50.720">
    <property type="entry name" value="NAD(P)-binding Rossmann-like Domain"/>
    <property type="match status" value="1"/>
</dbReference>
<proteinExistence type="inferred from homology"/>
<evidence type="ECO:0000256" key="11">
    <source>
        <dbReference type="ARBA" id="ARBA00023027"/>
    </source>
</evidence>
<evidence type="ECO:0000256" key="3">
    <source>
        <dbReference type="ARBA" id="ARBA00005067"/>
    </source>
</evidence>
<evidence type="ECO:0000256" key="1">
    <source>
        <dbReference type="ARBA" id="ARBA00002174"/>
    </source>
</evidence>
<evidence type="ECO:0000256" key="9">
    <source>
        <dbReference type="ARBA" id="ARBA00022679"/>
    </source>
</evidence>
<dbReference type="InterPro" id="IPR046825">
    <property type="entry name" value="PDH_C"/>
</dbReference>
<feature type="domain" description="Prephenate/arogenate dehydrogenase" evidence="16">
    <location>
        <begin position="4"/>
        <end position="297"/>
    </location>
</feature>
<dbReference type="SUPFAM" id="SSF55205">
    <property type="entry name" value="EPT/RTPC-like"/>
    <property type="match status" value="1"/>
</dbReference>
<dbReference type="FunFam" id="3.40.50.720:FF:000208">
    <property type="entry name" value="Prephenate dehydrogenase"/>
    <property type="match status" value="1"/>
</dbReference>
<dbReference type="InterPro" id="IPR001986">
    <property type="entry name" value="Enolpyruvate_Tfrase_dom"/>
</dbReference>
<evidence type="ECO:0000256" key="2">
    <source>
        <dbReference type="ARBA" id="ARBA00004811"/>
    </source>
</evidence>
<dbReference type="OrthoDB" id="9809920at2"/>
<dbReference type="GO" id="GO:0003866">
    <property type="term" value="F:3-phosphoshikimate 1-carboxyvinyltransferase activity"/>
    <property type="evidence" value="ECO:0007669"/>
    <property type="project" value="UniProtKB-UniRule"/>
</dbReference>
<feature type="binding site" evidence="15">
    <location>
        <position position="493"/>
    </location>
    <ligand>
        <name>phosphoenolpyruvate</name>
        <dbReference type="ChEBI" id="CHEBI:58702"/>
    </ligand>
</feature>
<dbReference type="GO" id="GO:0070403">
    <property type="term" value="F:NAD+ binding"/>
    <property type="evidence" value="ECO:0007669"/>
    <property type="project" value="InterPro"/>
</dbReference>
<dbReference type="GO" id="GO:0008977">
    <property type="term" value="F:prephenate dehydrogenase (NAD+) activity"/>
    <property type="evidence" value="ECO:0007669"/>
    <property type="project" value="UniProtKB-EC"/>
</dbReference>
<sequence length="765" mass="81399">MLFEQVCIIGLGLIGASLAQAIRDRQLVGRLVAVDRHAASIETALADKVIDAGGDSLLDVVAGSDCIIVAVPVKTVGAIFQDIEQAMQQGLIEADCIISDVSSTKLNVVEAAKEVFQELPSGFVPAHPIAGAEQSGYNARRSDLFVNHSLIICELKTTDPKAIDKVAKLWEGVGATIMKMDVEHHDEVLAYTSHLPHLLAFNLVEQLASHDDNMDIFRYAAGGFRDFTRIAASDPVMWHDIFIANKPALINALDEYSSYLSNLRSLISNEDSTQLLGLLGRAQSARKHFGHMLTSTPYTKKLTDPSNTDNSMATSNQASSAYIITPSTTVNGSMTVPGDKSISHRSIMFGSLAEGVTKVTGFLEGEDALATLQAFRDMGVTIEGPENGQVTIHGVGINGLKPSRTPLYMGNSGTTMRLLSGILAAQPFDSVLTGDASLSKRPMERVAKPLREMGATLQTTGERGTAPISITGSDKRGSKLQGITYDMPVASAQVKSCLLLAGLWAEGKTTVIQPEISRDHTERMLSAFGYNVEVEDNKISVVGGGKLTACDIAVPADISSAAFFMVAAAIAKDSELTITKVGMNPTRTGVIDILKLMNADITISNETFVGGEPVADITIKSSQLKGIQIPEELVPLAIDEFPVLFVAASCAEGQTVLTGAKELRVKESDRIAVMADGLTQLGVDCTVTEDGIIIEGKGGDNSEAVFGGAEIYSHHDHRIAMSFSVASLRASDTIKIEGVETVNTSFPGFAELCNRLGMNIAIKSV</sequence>
<dbReference type="GO" id="GO:0009423">
    <property type="term" value="P:chorismate biosynthetic process"/>
    <property type="evidence" value="ECO:0007669"/>
    <property type="project" value="UniProtKB-UniRule"/>
</dbReference>
<dbReference type="Gene3D" id="3.65.10.10">
    <property type="entry name" value="Enolpyruvate transferase domain"/>
    <property type="match status" value="2"/>
</dbReference>
<comment type="catalytic activity">
    <reaction evidence="14">
        <text>prephenate + NAD(+) = 3-(4-hydroxyphenyl)pyruvate + CO2 + NADH</text>
        <dbReference type="Rhea" id="RHEA:13869"/>
        <dbReference type="ChEBI" id="CHEBI:16526"/>
        <dbReference type="ChEBI" id="CHEBI:29934"/>
        <dbReference type="ChEBI" id="CHEBI:36242"/>
        <dbReference type="ChEBI" id="CHEBI:57540"/>
        <dbReference type="ChEBI" id="CHEBI:57945"/>
        <dbReference type="EC" id="1.3.1.12"/>
    </reaction>
</comment>
<dbReference type="InterPro" id="IPR006264">
    <property type="entry name" value="EPSP_synthase"/>
</dbReference>
<feature type="binding site" evidence="15">
    <location>
        <position position="718"/>
    </location>
    <ligand>
        <name>phosphoenolpyruvate</name>
        <dbReference type="ChEBI" id="CHEBI:58702"/>
    </ligand>
</feature>
<evidence type="ECO:0000313" key="18">
    <source>
        <dbReference type="Proteomes" id="UP000188169"/>
    </source>
</evidence>
<feature type="binding site" evidence="15">
    <location>
        <position position="413"/>
    </location>
    <ligand>
        <name>phosphoenolpyruvate</name>
        <dbReference type="ChEBI" id="CHEBI:58702"/>
    </ligand>
</feature>
<feature type="binding site" evidence="15">
    <location>
        <position position="345"/>
    </location>
    <ligand>
        <name>3-phosphoshikimate</name>
        <dbReference type="ChEBI" id="CHEBI:145989"/>
    </ligand>
</feature>
<feature type="binding site" evidence="15">
    <location>
        <position position="670"/>
    </location>
    <ligand>
        <name>phosphoenolpyruvate</name>
        <dbReference type="ChEBI" id="CHEBI:58702"/>
    </ligand>
</feature>
<evidence type="ECO:0000256" key="6">
    <source>
        <dbReference type="ARBA" id="ARBA00022490"/>
    </source>
</evidence>
<dbReference type="AlphaFoldDB" id="A0A1R4EFI3"/>
<evidence type="ECO:0000313" key="17">
    <source>
        <dbReference type="EMBL" id="SJM37253.1"/>
    </source>
</evidence>
<accession>A0A1R4EFI3</accession>
<dbReference type="EMBL" id="FUGD01000076">
    <property type="protein sequence ID" value="SJM37253.1"/>
    <property type="molecule type" value="Genomic_DNA"/>
</dbReference>
<evidence type="ECO:0000256" key="13">
    <source>
        <dbReference type="ARBA" id="ARBA00044633"/>
    </source>
</evidence>
<dbReference type="GO" id="GO:0004665">
    <property type="term" value="F:prephenate dehydrogenase (NADP+) activity"/>
    <property type="evidence" value="ECO:0007669"/>
    <property type="project" value="InterPro"/>
</dbReference>
<dbReference type="PROSITE" id="PS00885">
    <property type="entry name" value="EPSP_SYNTHASE_2"/>
    <property type="match status" value="1"/>
</dbReference>
<evidence type="ECO:0000256" key="15">
    <source>
        <dbReference type="HAMAP-Rule" id="MF_00210"/>
    </source>
</evidence>
<dbReference type="GO" id="GO:0005737">
    <property type="term" value="C:cytoplasm"/>
    <property type="evidence" value="ECO:0007669"/>
    <property type="project" value="UniProtKB-SubCell"/>
</dbReference>
<dbReference type="Proteomes" id="UP000188169">
    <property type="component" value="Unassembled WGS sequence"/>
</dbReference>
<feature type="binding site" evidence="15">
    <location>
        <position position="340"/>
    </location>
    <ligand>
        <name>phosphoenolpyruvate</name>
        <dbReference type="ChEBI" id="CHEBI:58702"/>
    </ligand>
</feature>
<dbReference type="FunFam" id="3.65.10.10:FF:000006">
    <property type="entry name" value="3-phosphoshikimate 1-carboxyvinyltransferase"/>
    <property type="match status" value="1"/>
</dbReference>
<keyword evidence="6 15" id="KW-0963">Cytoplasm</keyword>
<feature type="binding site" evidence="15">
    <location>
        <position position="639"/>
    </location>
    <ligand>
        <name>3-phosphoshikimate</name>
        <dbReference type="ChEBI" id="CHEBI:145989"/>
    </ligand>
</feature>
<dbReference type="SUPFAM" id="SSF48179">
    <property type="entry name" value="6-phosphogluconate dehydrogenase C-terminal domain-like"/>
    <property type="match status" value="1"/>
</dbReference>
<feature type="binding site" evidence="15">
    <location>
        <position position="340"/>
    </location>
    <ligand>
        <name>3-phosphoshikimate</name>
        <dbReference type="ChEBI" id="CHEBI:145989"/>
    </ligand>
</feature>
<comment type="caution">
    <text evidence="15">Lacks conserved residue(s) required for the propagation of feature annotation.</text>
</comment>
<dbReference type="FunFam" id="3.65.10.10:FF:000005">
    <property type="entry name" value="3-phosphoshikimate 1-carboxyvinyltransferase"/>
    <property type="match status" value="1"/>
</dbReference>
<feature type="binding site" evidence="15">
    <location>
        <position position="493"/>
    </location>
    <ligand>
        <name>3-phosphoshikimate</name>
        <dbReference type="ChEBI" id="CHEBI:145989"/>
    </ligand>
</feature>
<dbReference type="InterPro" id="IPR046826">
    <property type="entry name" value="PDH_N"/>
</dbReference>
<dbReference type="RefSeq" id="WP_077448647.1">
    <property type="nucleotide sequence ID" value="NZ_FUGD01000076.1"/>
</dbReference>
<keyword evidence="11" id="KW-0520">NAD</keyword>
<feature type="binding site" evidence="15">
    <location>
        <position position="666"/>
    </location>
    <ligand>
        <name>3-phosphoshikimate</name>
        <dbReference type="ChEBI" id="CHEBI:145989"/>
    </ligand>
</feature>
<dbReference type="CDD" id="cd01556">
    <property type="entry name" value="EPSP_synthase"/>
    <property type="match status" value="1"/>
</dbReference>
<dbReference type="Pfam" id="PF00275">
    <property type="entry name" value="EPSP_synthase"/>
    <property type="match status" value="1"/>
</dbReference>
<dbReference type="InterPro" id="IPR036968">
    <property type="entry name" value="Enolpyruvate_Tfrase_sf"/>
</dbReference>
<feature type="binding site" evidence="15">
    <location>
        <position position="441"/>
    </location>
    <ligand>
        <name>phosphoenolpyruvate</name>
        <dbReference type="ChEBI" id="CHEBI:58702"/>
    </ligand>
</feature>
<reference evidence="18" key="1">
    <citation type="submission" date="2017-02" db="EMBL/GenBank/DDBJ databases">
        <authorList>
            <person name="Mornico D."/>
        </authorList>
    </citation>
    <scope>NUCLEOTIDE SEQUENCE [LARGE SCALE GENOMIC DNA]</scope>
</reference>
<dbReference type="PANTHER" id="PTHR21090">
    <property type="entry name" value="AROM/DEHYDROQUINATE SYNTHASE"/>
    <property type="match status" value="1"/>
</dbReference>
<dbReference type="FunFam" id="1.10.3660.10:FF:000003">
    <property type="entry name" value="Prephenate dehydrogenase"/>
    <property type="match status" value="1"/>
</dbReference>
<evidence type="ECO:0000256" key="10">
    <source>
        <dbReference type="ARBA" id="ARBA00023002"/>
    </source>
</evidence>
<comment type="function">
    <text evidence="1 15">Catalyzes the transfer of the enolpyruvyl moiety of phosphoenolpyruvate (PEP) to the 5-hydroxyl of shikimate-3-phosphate (S3P) to produce enolpyruvyl shikimate-3-phosphate and inorganic phosphate.</text>
</comment>
<keyword evidence="9 15" id="KW-0808">Transferase</keyword>
<evidence type="ECO:0000256" key="4">
    <source>
        <dbReference type="ARBA" id="ARBA00007964"/>
    </source>
</evidence>
<comment type="similarity">
    <text evidence="5 15">Belongs to the EPSP synthase family.</text>
</comment>
<dbReference type="GO" id="GO:0006571">
    <property type="term" value="P:tyrosine biosynthetic process"/>
    <property type="evidence" value="ECO:0007669"/>
    <property type="project" value="UniProtKB-KW"/>
</dbReference>
<keyword evidence="10" id="KW-0560">Oxidoreductase</keyword>
<feature type="binding site" evidence="15">
    <location>
        <position position="491"/>
    </location>
    <ligand>
        <name>3-phosphoshikimate</name>
        <dbReference type="ChEBI" id="CHEBI:145989"/>
    </ligand>
</feature>
<dbReference type="Pfam" id="PF20463">
    <property type="entry name" value="PDH_C"/>
    <property type="match status" value="1"/>
</dbReference>
<feature type="binding site" evidence="15">
    <location>
        <position position="341"/>
    </location>
    <ligand>
        <name>3-phosphoshikimate</name>
        <dbReference type="ChEBI" id="CHEBI:145989"/>
    </ligand>
</feature>
<dbReference type="PROSITE" id="PS51176">
    <property type="entry name" value="PDH_ADH"/>
    <property type="match status" value="1"/>
</dbReference>
<comment type="pathway">
    <text evidence="2 15">Metabolic intermediate biosynthesis; chorismate biosynthesis; chorismate from D-erythrose 4-phosphate and phosphoenolpyruvate: step 6/7.</text>
</comment>
<evidence type="ECO:0000259" key="16">
    <source>
        <dbReference type="PROSITE" id="PS51176"/>
    </source>
</evidence>
<comment type="pathway">
    <text evidence="3">Amino-acid biosynthesis; L-tyrosine biosynthesis; (4-hydroxyphenyl)pyruvate from prephenate (NAD(+) route): step 1/1.</text>
</comment>
<comment type="similarity">
    <text evidence="4">Belongs to the prephenate/arogenate dehydrogenase family.</text>
</comment>
<comment type="catalytic activity">
    <reaction evidence="13">
        <text>3-phosphoshikimate + phosphoenolpyruvate = 5-O-(1-carboxyvinyl)-3-phosphoshikimate + phosphate</text>
        <dbReference type="Rhea" id="RHEA:21256"/>
        <dbReference type="ChEBI" id="CHEBI:43474"/>
        <dbReference type="ChEBI" id="CHEBI:57701"/>
        <dbReference type="ChEBI" id="CHEBI:58702"/>
        <dbReference type="ChEBI" id="CHEBI:145989"/>
        <dbReference type="EC" id="2.5.1.19"/>
    </reaction>
    <physiologicalReaction direction="left-to-right" evidence="13">
        <dbReference type="Rhea" id="RHEA:21257"/>
    </physiologicalReaction>
</comment>
<organism evidence="17 18">
    <name type="scientific">Psychrobacter pasteurii</name>
    <dbReference type="NCBI Taxonomy" id="1945520"/>
    <lineage>
        <taxon>Bacteria</taxon>
        <taxon>Pseudomonadati</taxon>
        <taxon>Pseudomonadota</taxon>
        <taxon>Gammaproteobacteria</taxon>
        <taxon>Moraxellales</taxon>
        <taxon>Moraxellaceae</taxon>
        <taxon>Psychrobacter</taxon>
    </lineage>
</organism>
<comment type="subcellular location">
    <subcellularLocation>
        <location evidence="15">Cytoplasm</location>
    </subcellularLocation>
</comment>
<dbReference type="InterPro" id="IPR008927">
    <property type="entry name" value="6-PGluconate_DH-like_C_sf"/>
</dbReference>
<gene>
    <name evidence="15 17" type="primary">aroA</name>
    <name evidence="17" type="ORF">A1019T_01225</name>
</gene>
<name>A0A1R4EFI3_9GAMM</name>
<evidence type="ECO:0000256" key="7">
    <source>
        <dbReference type="ARBA" id="ARBA00022498"/>
    </source>
</evidence>
<dbReference type="HAMAP" id="MF_00210">
    <property type="entry name" value="EPSP_synth"/>
    <property type="match status" value="1"/>
</dbReference>
<dbReference type="UniPathway" id="UPA00053">
    <property type="reaction ID" value="UER00089"/>
</dbReference>
<evidence type="ECO:0000256" key="12">
    <source>
        <dbReference type="ARBA" id="ARBA00023141"/>
    </source>
</evidence>
<dbReference type="InterPro" id="IPR003099">
    <property type="entry name" value="Prephen_DH"/>
</dbReference>